<evidence type="ECO:0000313" key="16">
    <source>
        <dbReference type="EMBL" id="RWS23819.1"/>
    </source>
</evidence>
<evidence type="ECO:0000256" key="5">
    <source>
        <dbReference type="ARBA" id="ARBA00013244"/>
    </source>
</evidence>
<evidence type="ECO:0000256" key="6">
    <source>
        <dbReference type="ARBA" id="ARBA00022516"/>
    </source>
</evidence>
<keyword evidence="6" id="KW-0444">Lipid biosynthesis</keyword>
<comment type="subcellular location">
    <subcellularLocation>
        <location evidence="1">Endoplasmic reticulum membrane</location>
        <topology evidence="1">Multi-pass membrane protein</topology>
    </subcellularLocation>
</comment>
<comment type="similarity">
    <text evidence="4">Belongs to the diacylglycerol acyltransferase family.</text>
</comment>
<evidence type="ECO:0000256" key="13">
    <source>
        <dbReference type="ARBA" id="ARBA00023136"/>
    </source>
</evidence>
<dbReference type="STRING" id="299467.A0A443S8D8"/>
<accession>A0A443S8D8</accession>
<sequence length="197" mass="23200">MVTIFGIKLAPLFIPLNRRLQTLAVLYFGSEFLPLLFVYIAVLLYLLFTRFYFITLAYFVWYFYDLNAARRGGKRGRWLRNSSIVPVLSFGENDVYNQLVTEGNCWLRKVQRKITLLTRAPPPLFYGRGIFQYSFGLMPFRKAIVTVVGEPLNVLRNLTPTQEEINQIHEEYMKSLKKLFHENKDKYGFSDLMLFIK</sequence>
<evidence type="ECO:0000256" key="9">
    <source>
        <dbReference type="ARBA" id="ARBA00022798"/>
    </source>
</evidence>
<keyword evidence="12" id="KW-0443">Lipid metabolism</keyword>
<reference evidence="16 17" key="1">
    <citation type="journal article" date="2018" name="Gigascience">
        <title>Genomes of trombidid mites reveal novel predicted allergens and laterally-transferred genes associated with secondary metabolism.</title>
        <authorList>
            <person name="Dong X."/>
            <person name="Chaisiri K."/>
            <person name="Xia D."/>
            <person name="Armstrong S.D."/>
            <person name="Fang Y."/>
            <person name="Donnelly M.J."/>
            <person name="Kadowaki T."/>
            <person name="McGarry J.W."/>
            <person name="Darby A.C."/>
            <person name="Makepeace B.L."/>
        </authorList>
    </citation>
    <scope>NUCLEOTIDE SEQUENCE [LARGE SCALE GENOMIC DNA]</scope>
    <source>
        <strain evidence="16">UoL-UT</strain>
    </source>
</reference>
<protein>
    <recommendedName>
        <fullName evidence="5">diacylglycerol O-acyltransferase</fullName>
        <ecNumber evidence="5">2.3.1.20</ecNumber>
    </recommendedName>
</protein>
<dbReference type="GO" id="GO:0004144">
    <property type="term" value="F:diacylglycerol O-acyltransferase activity"/>
    <property type="evidence" value="ECO:0007669"/>
    <property type="project" value="UniProtKB-EC"/>
</dbReference>
<dbReference type="Pfam" id="PF03982">
    <property type="entry name" value="DAGAT"/>
    <property type="match status" value="1"/>
</dbReference>
<comment type="pathway">
    <text evidence="3">Lipid metabolism.</text>
</comment>
<keyword evidence="14 16" id="KW-0012">Acyltransferase</keyword>
<dbReference type="PANTHER" id="PTHR12317">
    <property type="entry name" value="DIACYLGLYCEROL O-ACYLTRANSFERASE"/>
    <property type="match status" value="1"/>
</dbReference>
<name>A0A443S8D8_9ACAR</name>
<evidence type="ECO:0000256" key="15">
    <source>
        <dbReference type="SAM" id="Phobius"/>
    </source>
</evidence>
<evidence type="ECO:0000256" key="14">
    <source>
        <dbReference type="ARBA" id="ARBA00023315"/>
    </source>
</evidence>
<comment type="caution">
    <text evidence="16">The sequence shown here is derived from an EMBL/GenBank/DDBJ whole genome shotgun (WGS) entry which is preliminary data.</text>
</comment>
<evidence type="ECO:0000256" key="1">
    <source>
        <dbReference type="ARBA" id="ARBA00004477"/>
    </source>
</evidence>
<dbReference type="EC" id="2.3.1.20" evidence="5"/>
<evidence type="ECO:0000256" key="10">
    <source>
        <dbReference type="ARBA" id="ARBA00022824"/>
    </source>
</evidence>
<dbReference type="InterPro" id="IPR007130">
    <property type="entry name" value="DAGAT"/>
</dbReference>
<dbReference type="OrthoDB" id="264532at2759"/>
<proteinExistence type="inferred from homology"/>
<dbReference type="Proteomes" id="UP000288716">
    <property type="component" value="Unassembled WGS sequence"/>
</dbReference>
<evidence type="ECO:0000313" key="17">
    <source>
        <dbReference type="Proteomes" id="UP000288716"/>
    </source>
</evidence>
<evidence type="ECO:0000256" key="11">
    <source>
        <dbReference type="ARBA" id="ARBA00022989"/>
    </source>
</evidence>
<evidence type="ECO:0000256" key="3">
    <source>
        <dbReference type="ARBA" id="ARBA00005189"/>
    </source>
</evidence>
<keyword evidence="17" id="KW-1185">Reference proteome</keyword>
<keyword evidence="8 15" id="KW-0812">Transmembrane</keyword>
<organism evidence="16 17">
    <name type="scientific">Leptotrombidium deliense</name>
    <dbReference type="NCBI Taxonomy" id="299467"/>
    <lineage>
        <taxon>Eukaryota</taxon>
        <taxon>Metazoa</taxon>
        <taxon>Ecdysozoa</taxon>
        <taxon>Arthropoda</taxon>
        <taxon>Chelicerata</taxon>
        <taxon>Arachnida</taxon>
        <taxon>Acari</taxon>
        <taxon>Acariformes</taxon>
        <taxon>Trombidiformes</taxon>
        <taxon>Prostigmata</taxon>
        <taxon>Anystina</taxon>
        <taxon>Parasitengona</taxon>
        <taxon>Trombiculoidea</taxon>
        <taxon>Trombiculidae</taxon>
        <taxon>Leptotrombidium</taxon>
    </lineage>
</organism>
<feature type="transmembrane region" description="Helical" evidence="15">
    <location>
        <begin position="36"/>
        <end position="64"/>
    </location>
</feature>
<evidence type="ECO:0000256" key="8">
    <source>
        <dbReference type="ARBA" id="ARBA00022692"/>
    </source>
</evidence>
<evidence type="ECO:0000256" key="2">
    <source>
        <dbReference type="ARBA" id="ARBA00004771"/>
    </source>
</evidence>
<dbReference type="EMBL" id="NCKV01005828">
    <property type="protein sequence ID" value="RWS23819.1"/>
    <property type="molecule type" value="Genomic_DNA"/>
</dbReference>
<dbReference type="VEuPathDB" id="VectorBase:LDEU008221"/>
<dbReference type="AlphaFoldDB" id="A0A443S8D8"/>
<keyword evidence="9" id="KW-0319">Glycerol metabolism</keyword>
<dbReference type="PANTHER" id="PTHR12317:SF0">
    <property type="entry name" value="ACYLTRANSFERASE"/>
    <property type="match status" value="1"/>
</dbReference>
<comment type="pathway">
    <text evidence="2">Glycerolipid metabolism; triacylglycerol biosynthesis.</text>
</comment>
<keyword evidence="13 15" id="KW-0472">Membrane</keyword>
<keyword evidence="7 16" id="KW-0808">Transferase</keyword>
<dbReference type="GO" id="GO:0006071">
    <property type="term" value="P:glycerol metabolic process"/>
    <property type="evidence" value="ECO:0007669"/>
    <property type="project" value="UniProtKB-KW"/>
</dbReference>
<keyword evidence="11 15" id="KW-1133">Transmembrane helix</keyword>
<keyword evidence="10" id="KW-0256">Endoplasmic reticulum</keyword>
<dbReference type="GO" id="GO:0019432">
    <property type="term" value="P:triglyceride biosynthetic process"/>
    <property type="evidence" value="ECO:0007669"/>
    <property type="project" value="TreeGrafter"/>
</dbReference>
<evidence type="ECO:0000256" key="7">
    <source>
        <dbReference type="ARBA" id="ARBA00022679"/>
    </source>
</evidence>
<evidence type="ECO:0000256" key="12">
    <source>
        <dbReference type="ARBA" id="ARBA00023098"/>
    </source>
</evidence>
<dbReference type="GO" id="GO:0005789">
    <property type="term" value="C:endoplasmic reticulum membrane"/>
    <property type="evidence" value="ECO:0007669"/>
    <property type="project" value="UniProtKB-SubCell"/>
</dbReference>
<evidence type="ECO:0000256" key="4">
    <source>
        <dbReference type="ARBA" id="ARBA00005420"/>
    </source>
</evidence>
<gene>
    <name evidence="16" type="ORF">B4U80_10222</name>
</gene>